<dbReference type="Pfam" id="PF26557">
    <property type="entry name" value="Cullin_AB"/>
    <property type="match status" value="1"/>
</dbReference>
<feature type="domain" description="Cullin family profile" evidence="8">
    <location>
        <begin position="541"/>
        <end position="750"/>
    </location>
</feature>
<proteinExistence type="inferred from homology"/>
<feature type="region of interest" description="Disordered" evidence="7">
    <location>
        <begin position="29"/>
        <end position="61"/>
    </location>
</feature>
<dbReference type="Gene3D" id="3.30.230.130">
    <property type="entry name" value="Cullin, Chain C, Domain 2"/>
    <property type="match status" value="1"/>
</dbReference>
<reference evidence="9" key="1">
    <citation type="journal article" date="2020" name="Stud. Mycol.">
        <title>101 Dothideomycetes genomes: a test case for predicting lifestyles and emergence of pathogens.</title>
        <authorList>
            <person name="Haridas S."/>
            <person name="Albert R."/>
            <person name="Binder M."/>
            <person name="Bloem J."/>
            <person name="Labutti K."/>
            <person name="Salamov A."/>
            <person name="Andreopoulos B."/>
            <person name="Baker S."/>
            <person name="Barry K."/>
            <person name="Bills G."/>
            <person name="Bluhm B."/>
            <person name="Cannon C."/>
            <person name="Castanera R."/>
            <person name="Culley D."/>
            <person name="Daum C."/>
            <person name="Ezra D."/>
            <person name="Gonzalez J."/>
            <person name="Henrissat B."/>
            <person name="Kuo A."/>
            <person name="Liang C."/>
            <person name="Lipzen A."/>
            <person name="Lutzoni F."/>
            <person name="Magnuson J."/>
            <person name="Mondo S."/>
            <person name="Nolan M."/>
            <person name="Ohm R."/>
            <person name="Pangilinan J."/>
            <person name="Park H.-J."/>
            <person name="Ramirez L."/>
            <person name="Alfaro M."/>
            <person name="Sun H."/>
            <person name="Tritt A."/>
            <person name="Yoshinaga Y."/>
            <person name="Zwiers L.-H."/>
            <person name="Turgeon B."/>
            <person name="Goodwin S."/>
            <person name="Spatafora J."/>
            <person name="Crous P."/>
            <person name="Grigoriev I."/>
        </authorList>
    </citation>
    <scope>NUCLEOTIDE SEQUENCE</scope>
    <source>
        <strain evidence="9">Tuck. ex Michener</strain>
    </source>
</reference>
<dbReference type="PROSITE" id="PS50069">
    <property type="entry name" value="CULLIN_2"/>
    <property type="match status" value="1"/>
</dbReference>
<dbReference type="InterPro" id="IPR036388">
    <property type="entry name" value="WH-like_DNA-bd_sf"/>
</dbReference>
<dbReference type="EMBL" id="ML991780">
    <property type="protein sequence ID" value="KAF2237439.1"/>
    <property type="molecule type" value="Genomic_DNA"/>
</dbReference>
<evidence type="ECO:0000313" key="10">
    <source>
        <dbReference type="Proteomes" id="UP000800092"/>
    </source>
</evidence>
<dbReference type="PANTHER" id="PTHR45957">
    <property type="entry name" value="ANAPHASE-PROMOTING COMPLEX SUBUNIT 2"/>
    <property type="match status" value="1"/>
</dbReference>
<keyword evidence="2" id="KW-0132">Cell division</keyword>
<keyword evidence="10" id="KW-1185">Reference proteome</keyword>
<dbReference type="SMART" id="SM01013">
    <property type="entry name" value="APC2"/>
    <property type="match status" value="1"/>
</dbReference>
<dbReference type="PANTHER" id="PTHR45957:SF1">
    <property type="entry name" value="ANAPHASE-PROMOTING COMPLEX SUBUNIT 2"/>
    <property type="match status" value="1"/>
</dbReference>
<evidence type="ECO:0000256" key="6">
    <source>
        <dbReference type="PROSITE-ProRule" id="PRU00330"/>
    </source>
</evidence>
<name>A0A6A6HHZ7_VIRVR</name>
<dbReference type="SMART" id="SM00182">
    <property type="entry name" value="CULLIN"/>
    <property type="match status" value="1"/>
</dbReference>
<evidence type="ECO:0000256" key="1">
    <source>
        <dbReference type="ARBA" id="ARBA00016068"/>
    </source>
</evidence>
<evidence type="ECO:0000259" key="8">
    <source>
        <dbReference type="PROSITE" id="PS50069"/>
    </source>
</evidence>
<comment type="similarity">
    <text evidence="6">Belongs to the cullin family.</text>
</comment>
<dbReference type="GO" id="GO:0031625">
    <property type="term" value="F:ubiquitin protein ligase binding"/>
    <property type="evidence" value="ECO:0007669"/>
    <property type="project" value="InterPro"/>
</dbReference>
<organism evidence="9 10">
    <name type="scientific">Viridothelium virens</name>
    <name type="common">Speckled blister lichen</name>
    <name type="synonym">Trypethelium virens</name>
    <dbReference type="NCBI Taxonomy" id="1048519"/>
    <lineage>
        <taxon>Eukaryota</taxon>
        <taxon>Fungi</taxon>
        <taxon>Dikarya</taxon>
        <taxon>Ascomycota</taxon>
        <taxon>Pezizomycotina</taxon>
        <taxon>Dothideomycetes</taxon>
        <taxon>Dothideomycetes incertae sedis</taxon>
        <taxon>Trypetheliales</taxon>
        <taxon>Trypetheliaceae</taxon>
        <taxon>Viridothelium</taxon>
    </lineage>
</organism>
<dbReference type="SUPFAM" id="SSF75632">
    <property type="entry name" value="Cullin homology domain"/>
    <property type="match status" value="1"/>
</dbReference>
<dbReference type="OrthoDB" id="5581181at2759"/>
<dbReference type="GO" id="GO:0051301">
    <property type="term" value="P:cell division"/>
    <property type="evidence" value="ECO:0007669"/>
    <property type="project" value="UniProtKB-KW"/>
</dbReference>
<evidence type="ECO:0000256" key="7">
    <source>
        <dbReference type="SAM" id="MobiDB-lite"/>
    </source>
</evidence>
<dbReference type="GO" id="GO:0007091">
    <property type="term" value="P:metaphase/anaphase transition of mitotic cell cycle"/>
    <property type="evidence" value="ECO:0007669"/>
    <property type="project" value="TreeGrafter"/>
</dbReference>
<keyword evidence="3" id="KW-0498">Mitosis</keyword>
<dbReference type="AlphaFoldDB" id="A0A6A6HHZ7"/>
<evidence type="ECO:0000256" key="2">
    <source>
        <dbReference type="ARBA" id="ARBA00022618"/>
    </source>
</evidence>
<protein>
    <recommendedName>
        <fullName evidence="1">Anaphase-promoting complex subunit 2</fullName>
    </recommendedName>
</protein>
<evidence type="ECO:0000256" key="4">
    <source>
        <dbReference type="ARBA" id="ARBA00022786"/>
    </source>
</evidence>
<dbReference type="GO" id="GO:0070979">
    <property type="term" value="P:protein K11-linked ubiquitination"/>
    <property type="evidence" value="ECO:0007669"/>
    <property type="project" value="TreeGrafter"/>
</dbReference>
<dbReference type="InterPro" id="IPR016158">
    <property type="entry name" value="Cullin_homology"/>
</dbReference>
<dbReference type="InterPro" id="IPR014786">
    <property type="entry name" value="ANAPC2_C"/>
</dbReference>
<keyword evidence="5" id="KW-0131">Cell cycle</keyword>
<feature type="compositionally biased region" description="Low complexity" evidence="7">
    <location>
        <begin position="47"/>
        <end position="60"/>
    </location>
</feature>
<dbReference type="InterPro" id="IPR036317">
    <property type="entry name" value="Cullin_homology_sf"/>
</dbReference>
<dbReference type="GO" id="GO:0006511">
    <property type="term" value="P:ubiquitin-dependent protein catabolic process"/>
    <property type="evidence" value="ECO:0007669"/>
    <property type="project" value="InterPro"/>
</dbReference>
<dbReference type="Gene3D" id="1.20.1310.10">
    <property type="entry name" value="Cullin Repeats"/>
    <property type="match status" value="1"/>
</dbReference>
<evidence type="ECO:0000256" key="5">
    <source>
        <dbReference type="ARBA" id="ARBA00023306"/>
    </source>
</evidence>
<evidence type="ECO:0000256" key="3">
    <source>
        <dbReference type="ARBA" id="ARBA00022776"/>
    </source>
</evidence>
<dbReference type="InterPro" id="IPR044554">
    <property type="entry name" value="ANAPC2"/>
</dbReference>
<dbReference type="Proteomes" id="UP000800092">
    <property type="component" value="Unassembled WGS sequence"/>
</dbReference>
<dbReference type="SUPFAM" id="SSF46785">
    <property type="entry name" value="Winged helix' DNA-binding domain"/>
    <property type="match status" value="1"/>
</dbReference>
<keyword evidence="4" id="KW-0833">Ubl conjugation pathway</keyword>
<dbReference type="Pfam" id="PF08672">
    <property type="entry name" value="ANAPC2"/>
    <property type="match status" value="1"/>
</dbReference>
<evidence type="ECO:0000313" key="9">
    <source>
        <dbReference type="EMBL" id="KAF2237439.1"/>
    </source>
</evidence>
<dbReference type="Pfam" id="PF25773">
    <property type="entry name" value="TPR_ANAPC2"/>
    <property type="match status" value="1"/>
</dbReference>
<sequence>MAERKKISAEQKRVFSSIFPSPALIHTTPTPIATPLVGSSEAGQPFGGLSESGSGSSFSGNADVQRSNAWSNATRFLTLPSHSPRVCDQSTCREDVWHPQKRANADVTREIAFVCLGDLTADNANSGETLIDWYSQEVRNHFSSYMQADLKREWDVQIRESESIATLTSTVSHLRIVQEAYLAPLDLVKSCLQRTQATDISRIEQYARRAQAKVRGDLQTLFDQILPTPRFYNTLTYAIYCAVSEYSSDYKVDAVQGTNLENLGQKYEELAEILDGLHYAGLGGDKAQKALVRALDRFLIHHIDSRDVAVDWLGKNPVIEPLRKWINDCFGPFGCWALFKLESEENFLDTSEPRETQAIETRYWQEIAIGRLGTSRTMVLFEYVKRWDQSMGAIRDLKDYVSTAAGRFHVTKIFTDQLRGRLLIPAIATSDILNIYISVIKVFIELDSKGVLLGRIARPIRSYLQQREDTVRVVVESCLADLNGDGDRMNTANHVCTGIVVEMNNAVYTHNSEDHDLDWEDLDWVPEPLDAEPGYRTVKSDDVLSHLLTLFDREELIKELQTILADHLLRSEHSEYEKEIRLVELLKARFGDDKLQACEVMLKDMQDSKRISASINGQNEEAFTLPKFSTNFHTKILSSFFWPSLRQDEFRAPRDIKTLRKAYAERFESIKANRRLEWLEAQGRVTVNLEFEDRNVTEHNVLTYQATIIEAFQGTMAEVGGIPVTRTVEVLVDVLEMDEPLVRSAIMFWVGKLVLREVAPDTFAVLERLDGAVENVDVALAAAHAAAMEDTDMGAVKSQQDRFGENKEVYTQFVTMMLMNQGNKPTAQIHVMMKMMLPDGFPFSEEDLRDFLNDLVDQGSLVKAGVDVFGIKR</sequence>
<dbReference type="InterPro" id="IPR036390">
    <property type="entry name" value="WH_DNA-bd_sf"/>
</dbReference>
<dbReference type="GO" id="GO:0005680">
    <property type="term" value="C:anaphase-promoting complex"/>
    <property type="evidence" value="ECO:0007669"/>
    <property type="project" value="TreeGrafter"/>
</dbReference>
<gene>
    <name evidence="9" type="ORF">EV356DRAFT_530159</name>
</gene>
<dbReference type="Gene3D" id="1.10.10.10">
    <property type="entry name" value="Winged helix-like DNA-binding domain superfamily/Winged helix DNA-binding domain"/>
    <property type="match status" value="1"/>
</dbReference>
<dbReference type="InterPro" id="IPR057975">
    <property type="entry name" value="TPR_ANAPC2"/>
</dbReference>
<accession>A0A6A6HHZ7</accession>
<dbReference type="InterPro" id="IPR059120">
    <property type="entry name" value="Cullin-like_AB"/>
</dbReference>